<proteinExistence type="predicted"/>
<sequence length="144" mass="14960">MLRLFLPTPKLLSPLQKLLSSTILFRTVANVAAQAAVDSAQTDVSNDQTAFDNAQTADIDPQTIVDNVQTDKVNVQTAVTDAQTGPNGTALTAAQTALANSVAATLSGVGTSAILNGVNTVTCFYDFLLIAGARDSTNAEADRF</sequence>
<dbReference type="EMBL" id="CAKKLH010000304">
    <property type="protein sequence ID" value="CAH0110680.1"/>
    <property type="molecule type" value="Genomic_DNA"/>
</dbReference>
<organism evidence="1 2">
    <name type="scientific">Daphnia galeata</name>
    <dbReference type="NCBI Taxonomy" id="27404"/>
    <lineage>
        <taxon>Eukaryota</taxon>
        <taxon>Metazoa</taxon>
        <taxon>Ecdysozoa</taxon>
        <taxon>Arthropoda</taxon>
        <taxon>Crustacea</taxon>
        <taxon>Branchiopoda</taxon>
        <taxon>Diplostraca</taxon>
        <taxon>Cladocera</taxon>
        <taxon>Anomopoda</taxon>
        <taxon>Daphniidae</taxon>
        <taxon>Daphnia</taxon>
    </lineage>
</organism>
<gene>
    <name evidence="1" type="ORF">DGAL_LOCUS14273</name>
</gene>
<accession>A0A8J2RWD0</accession>
<protein>
    <submittedName>
        <fullName evidence="1">Uncharacterized protein</fullName>
    </submittedName>
</protein>
<dbReference type="Proteomes" id="UP000789390">
    <property type="component" value="Unassembled WGS sequence"/>
</dbReference>
<evidence type="ECO:0000313" key="1">
    <source>
        <dbReference type="EMBL" id="CAH0110680.1"/>
    </source>
</evidence>
<keyword evidence="2" id="KW-1185">Reference proteome</keyword>
<comment type="caution">
    <text evidence="1">The sequence shown here is derived from an EMBL/GenBank/DDBJ whole genome shotgun (WGS) entry which is preliminary data.</text>
</comment>
<name>A0A8J2RWD0_9CRUS</name>
<dbReference type="AlphaFoldDB" id="A0A8J2RWD0"/>
<evidence type="ECO:0000313" key="2">
    <source>
        <dbReference type="Proteomes" id="UP000789390"/>
    </source>
</evidence>
<reference evidence="1" key="1">
    <citation type="submission" date="2021-11" db="EMBL/GenBank/DDBJ databases">
        <authorList>
            <person name="Schell T."/>
        </authorList>
    </citation>
    <scope>NUCLEOTIDE SEQUENCE</scope>
    <source>
        <strain evidence="1">M5</strain>
    </source>
</reference>